<organism evidence="1 2">
    <name type="scientific">Pluteus cervinus</name>
    <dbReference type="NCBI Taxonomy" id="181527"/>
    <lineage>
        <taxon>Eukaryota</taxon>
        <taxon>Fungi</taxon>
        <taxon>Dikarya</taxon>
        <taxon>Basidiomycota</taxon>
        <taxon>Agaricomycotina</taxon>
        <taxon>Agaricomycetes</taxon>
        <taxon>Agaricomycetidae</taxon>
        <taxon>Agaricales</taxon>
        <taxon>Pluteineae</taxon>
        <taxon>Pluteaceae</taxon>
        <taxon>Pluteus</taxon>
    </lineage>
</organism>
<reference evidence="1 2" key="1">
    <citation type="journal article" date="2019" name="Nat. Ecol. Evol.">
        <title>Megaphylogeny resolves global patterns of mushroom evolution.</title>
        <authorList>
            <person name="Varga T."/>
            <person name="Krizsan K."/>
            <person name="Foldi C."/>
            <person name="Dima B."/>
            <person name="Sanchez-Garcia M."/>
            <person name="Sanchez-Ramirez S."/>
            <person name="Szollosi G.J."/>
            <person name="Szarkandi J.G."/>
            <person name="Papp V."/>
            <person name="Albert L."/>
            <person name="Andreopoulos W."/>
            <person name="Angelini C."/>
            <person name="Antonin V."/>
            <person name="Barry K.W."/>
            <person name="Bougher N.L."/>
            <person name="Buchanan P."/>
            <person name="Buyck B."/>
            <person name="Bense V."/>
            <person name="Catcheside P."/>
            <person name="Chovatia M."/>
            <person name="Cooper J."/>
            <person name="Damon W."/>
            <person name="Desjardin D."/>
            <person name="Finy P."/>
            <person name="Geml J."/>
            <person name="Haridas S."/>
            <person name="Hughes K."/>
            <person name="Justo A."/>
            <person name="Karasinski D."/>
            <person name="Kautmanova I."/>
            <person name="Kiss B."/>
            <person name="Kocsube S."/>
            <person name="Kotiranta H."/>
            <person name="LaButti K.M."/>
            <person name="Lechner B.E."/>
            <person name="Liimatainen K."/>
            <person name="Lipzen A."/>
            <person name="Lukacs Z."/>
            <person name="Mihaltcheva S."/>
            <person name="Morgado L.N."/>
            <person name="Niskanen T."/>
            <person name="Noordeloos M.E."/>
            <person name="Ohm R.A."/>
            <person name="Ortiz-Santana B."/>
            <person name="Ovrebo C."/>
            <person name="Racz N."/>
            <person name="Riley R."/>
            <person name="Savchenko A."/>
            <person name="Shiryaev A."/>
            <person name="Soop K."/>
            <person name="Spirin V."/>
            <person name="Szebenyi C."/>
            <person name="Tomsovsky M."/>
            <person name="Tulloss R.E."/>
            <person name="Uehling J."/>
            <person name="Grigoriev I.V."/>
            <person name="Vagvolgyi C."/>
            <person name="Papp T."/>
            <person name="Martin F.M."/>
            <person name="Miettinen O."/>
            <person name="Hibbett D.S."/>
            <person name="Nagy L.G."/>
        </authorList>
    </citation>
    <scope>NUCLEOTIDE SEQUENCE [LARGE SCALE GENOMIC DNA]</scope>
    <source>
        <strain evidence="1 2">NL-1719</strain>
    </source>
</reference>
<dbReference type="Proteomes" id="UP000308600">
    <property type="component" value="Unassembled WGS sequence"/>
</dbReference>
<gene>
    <name evidence="1" type="ORF">BDN72DRAFT_896476</name>
</gene>
<keyword evidence="2" id="KW-1185">Reference proteome</keyword>
<evidence type="ECO:0000313" key="1">
    <source>
        <dbReference type="EMBL" id="TFK70347.1"/>
    </source>
</evidence>
<accession>A0ACD3AYA3</accession>
<name>A0ACD3AYA3_9AGAR</name>
<proteinExistence type="predicted"/>
<evidence type="ECO:0000313" key="2">
    <source>
        <dbReference type="Proteomes" id="UP000308600"/>
    </source>
</evidence>
<protein>
    <submittedName>
        <fullName evidence="1">Uncharacterized protein</fullName>
    </submittedName>
</protein>
<dbReference type="EMBL" id="ML208314">
    <property type="protein sequence ID" value="TFK70347.1"/>
    <property type="molecule type" value="Genomic_DNA"/>
</dbReference>
<sequence length="161" mass="17745">MSNTHERPAPAPSVPTPNQTVSERAGIQQECAFLRAWDCSYCILPVLSVPGAGPIIRLCISHSQKQIPCSGSAADQDTPEAPPGEAWLRVFGGVVLLKLKGWGGHCDAHVGSRRVRELYPASEIMLSQDEHKDIRHLLLTQNYLRVLDDLFTSLEIFHTAH</sequence>